<protein>
    <recommendedName>
        <fullName evidence="4">SKP1 component dimerisation domain-containing protein</fullName>
    </recommendedName>
</protein>
<dbReference type="InterPro" id="IPR001232">
    <property type="entry name" value="SKP1-like"/>
</dbReference>
<dbReference type="EMBL" id="DS268516">
    <property type="protein sequence ID" value="EFO84412.1"/>
    <property type="molecule type" value="Genomic_DNA"/>
</dbReference>
<gene>
    <name evidence="2" type="ORF">CRE_19914</name>
</gene>
<dbReference type="InterPro" id="IPR011333">
    <property type="entry name" value="SKP1/BTB/POZ_sf"/>
</dbReference>
<dbReference type="Gene3D" id="3.30.710.10">
    <property type="entry name" value="Potassium Channel Kv1.1, Chain A"/>
    <property type="match status" value="1"/>
</dbReference>
<dbReference type="InParanoid" id="E3N2Y8"/>
<evidence type="ECO:0000313" key="3">
    <source>
        <dbReference type="Proteomes" id="UP000008281"/>
    </source>
</evidence>
<comment type="similarity">
    <text evidence="1">Belongs to the SKP1 family.</text>
</comment>
<dbReference type="SUPFAM" id="SSF54695">
    <property type="entry name" value="POZ domain"/>
    <property type="match status" value="1"/>
</dbReference>
<dbReference type="CTD" id="9806849"/>
<dbReference type="HOGENOM" id="CLU_1798245_0_0_1"/>
<dbReference type="SMART" id="SM00512">
    <property type="entry name" value="Skp1"/>
    <property type="match status" value="1"/>
</dbReference>
<proteinExistence type="inferred from homology"/>
<dbReference type="RefSeq" id="XP_003097240.2">
    <property type="nucleotide sequence ID" value="XM_003097192.2"/>
</dbReference>
<keyword evidence="3" id="KW-1185">Reference proteome</keyword>
<evidence type="ECO:0008006" key="4">
    <source>
        <dbReference type="Google" id="ProtNLM"/>
    </source>
</evidence>
<dbReference type="AlphaFoldDB" id="E3N2Y8"/>
<evidence type="ECO:0000313" key="2">
    <source>
        <dbReference type="EMBL" id="EFO84412.1"/>
    </source>
</evidence>
<dbReference type="GO" id="GO:0006511">
    <property type="term" value="P:ubiquitin-dependent protein catabolic process"/>
    <property type="evidence" value="ECO:0007669"/>
    <property type="project" value="InterPro"/>
</dbReference>
<dbReference type="Proteomes" id="UP000008281">
    <property type="component" value="Unassembled WGS sequence"/>
</dbReference>
<organism evidence="3">
    <name type="scientific">Caenorhabditis remanei</name>
    <name type="common">Caenorhabditis vulgaris</name>
    <dbReference type="NCBI Taxonomy" id="31234"/>
    <lineage>
        <taxon>Eukaryota</taxon>
        <taxon>Metazoa</taxon>
        <taxon>Ecdysozoa</taxon>
        <taxon>Nematoda</taxon>
        <taxon>Chromadorea</taxon>
        <taxon>Rhabditida</taxon>
        <taxon>Rhabditina</taxon>
        <taxon>Rhabditomorpha</taxon>
        <taxon>Rhabditoidea</taxon>
        <taxon>Rhabditidae</taxon>
        <taxon>Peloderinae</taxon>
        <taxon>Caenorhabditis</taxon>
    </lineage>
</organism>
<sequence length="144" mass="16318">MSSFPTSHHTLKSNDGREVLISTRAIQQLTTLNNSTETYIHFPNINGATLQLIAEWFETQEDTQKYIDFSEKIKGLDVYDLLIAANSMGVKTLIDYLFNFMIKKAVVVSEVVSEKMKTDGDKDAIERAIHESINNDNQFSVDII</sequence>
<dbReference type="KEGG" id="crq:GCK72_011102"/>
<evidence type="ECO:0000256" key="1">
    <source>
        <dbReference type="ARBA" id="ARBA00009993"/>
    </source>
</evidence>
<name>E3N2Y8_CAERE</name>
<dbReference type="GeneID" id="9806849"/>
<accession>E3N2Y8</accession>
<reference evidence="2" key="1">
    <citation type="submission" date="2007-07" db="EMBL/GenBank/DDBJ databases">
        <title>PCAP assembly of the Caenorhabditis remanei genome.</title>
        <authorList>
            <consortium name="The Caenorhabditis remanei Sequencing Consortium"/>
            <person name="Wilson R.K."/>
        </authorList>
    </citation>
    <scope>NUCLEOTIDE SEQUENCE [LARGE SCALE GENOMIC DNA]</scope>
    <source>
        <strain evidence="2">PB4641</strain>
    </source>
</reference>